<dbReference type="RefSeq" id="WP_055514665.1">
    <property type="nucleotide sequence ID" value="NZ_JBEGHN010000004.1"/>
</dbReference>
<dbReference type="Proteomes" id="UP001550210">
    <property type="component" value="Unassembled WGS sequence"/>
</dbReference>
<feature type="region of interest" description="Disordered" evidence="1">
    <location>
        <begin position="13"/>
        <end position="72"/>
    </location>
</feature>
<feature type="compositionally biased region" description="Basic and acidic residues" evidence="1">
    <location>
        <begin position="13"/>
        <end position="39"/>
    </location>
</feature>
<accession>A0ABV2V819</accession>
<reference evidence="2 3" key="1">
    <citation type="submission" date="2024-06" db="EMBL/GenBank/DDBJ databases">
        <title>The Natural Products Discovery Center: Release of the First 8490 Sequenced Strains for Exploring Actinobacteria Biosynthetic Diversity.</title>
        <authorList>
            <person name="Kalkreuter E."/>
            <person name="Kautsar S.A."/>
            <person name="Yang D."/>
            <person name="Bader C.D."/>
            <person name="Teijaro C.N."/>
            <person name="Fluegel L."/>
            <person name="Davis C.M."/>
            <person name="Simpson J.R."/>
            <person name="Lauterbach L."/>
            <person name="Steele A.D."/>
            <person name="Gui C."/>
            <person name="Meng S."/>
            <person name="Li G."/>
            <person name="Viehrig K."/>
            <person name="Ye F."/>
            <person name="Su P."/>
            <person name="Kiefer A.F."/>
            <person name="Nichols A."/>
            <person name="Cepeda A.J."/>
            <person name="Yan W."/>
            <person name="Fan B."/>
            <person name="Jiang Y."/>
            <person name="Adhikari A."/>
            <person name="Zheng C.-J."/>
            <person name="Schuster L."/>
            <person name="Cowan T.M."/>
            <person name="Smanski M.J."/>
            <person name="Chevrette M.G."/>
            <person name="De Carvalho L.P.S."/>
            <person name="Shen B."/>
        </authorList>
    </citation>
    <scope>NUCLEOTIDE SEQUENCE [LARGE SCALE GENOMIC DNA]</scope>
    <source>
        <strain evidence="2 3">NPDC006434</strain>
    </source>
</reference>
<organism evidence="2 3">
    <name type="scientific">Streptomyces ossamyceticus</name>
    <dbReference type="NCBI Taxonomy" id="249581"/>
    <lineage>
        <taxon>Bacteria</taxon>
        <taxon>Bacillati</taxon>
        <taxon>Actinomycetota</taxon>
        <taxon>Actinomycetes</taxon>
        <taxon>Kitasatosporales</taxon>
        <taxon>Streptomycetaceae</taxon>
        <taxon>Streptomyces</taxon>
    </lineage>
</organism>
<proteinExistence type="predicted"/>
<sequence>MFEYEQRIRTEELIRDAETYRRARDARRAGREAARDARTTRRSTSRPGLEEPDIEDHGTRHRTRRFRLPRTA</sequence>
<comment type="caution">
    <text evidence="2">The sequence shown here is derived from an EMBL/GenBank/DDBJ whole genome shotgun (WGS) entry which is preliminary data.</text>
</comment>
<evidence type="ECO:0000313" key="3">
    <source>
        <dbReference type="Proteomes" id="UP001550210"/>
    </source>
</evidence>
<name>A0ABV2V819_9ACTN</name>
<evidence type="ECO:0000256" key="1">
    <source>
        <dbReference type="SAM" id="MobiDB-lite"/>
    </source>
</evidence>
<keyword evidence="3" id="KW-1185">Reference proteome</keyword>
<gene>
    <name evidence="2" type="ORF">ABZZ21_36485</name>
</gene>
<dbReference type="EMBL" id="JBEXPZ010000061">
    <property type="protein sequence ID" value="MET9849951.1"/>
    <property type="molecule type" value="Genomic_DNA"/>
</dbReference>
<protein>
    <submittedName>
        <fullName evidence="2">Uncharacterized protein</fullName>
    </submittedName>
</protein>
<feature type="compositionally biased region" description="Basic residues" evidence="1">
    <location>
        <begin position="59"/>
        <end position="72"/>
    </location>
</feature>
<evidence type="ECO:0000313" key="2">
    <source>
        <dbReference type="EMBL" id="MET9849951.1"/>
    </source>
</evidence>